<sequence>MIPCVPRLSYAVTLLLLLLSLYSASLRHRHPRTLWINYSAMDSSPHEHRTLSCRCYIHRNSIMYALNSLSHFQLASYCLNNIF</sequence>
<evidence type="ECO:0008006" key="4">
    <source>
        <dbReference type="Google" id="ProtNLM"/>
    </source>
</evidence>
<feature type="signal peptide" evidence="1">
    <location>
        <begin position="1"/>
        <end position="24"/>
    </location>
</feature>
<reference evidence="2 3" key="1">
    <citation type="journal article" date="2016" name="Mol. Biol. Evol.">
        <title>Comparative Genomics of Early-Diverging Mushroom-Forming Fungi Provides Insights into the Origins of Lignocellulose Decay Capabilities.</title>
        <authorList>
            <person name="Nagy L.G."/>
            <person name="Riley R."/>
            <person name="Tritt A."/>
            <person name="Adam C."/>
            <person name="Daum C."/>
            <person name="Floudas D."/>
            <person name="Sun H."/>
            <person name="Yadav J.S."/>
            <person name="Pangilinan J."/>
            <person name="Larsson K.H."/>
            <person name="Matsuura K."/>
            <person name="Barry K."/>
            <person name="Labutti K."/>
            <person name="Kuo R."/>
            <person name="Ohm R.A."/>
            <person name="Bhattacharya S.S."/>
            <person name="Shirouzu T."/>
            <person name="Yoshinaga Y."/>
            <person name="Martin F.M."/>
            <person name="Grigoriev I.V."/>
            <person name="Hibbett D.S."/>
        </authorList>
    </citation>
    <scope>NUCLEOTIDE SEQUENCE [LARGE SCALE GENOMIC DNA]</scope>
    <source>
        <strain evidence="2 3">93-53</strain>
    </source>
</reference>
<keyword evidence="1" id="KW-0732">Signal</keyword>
<dbReference type="RefSeq" id="XP_040762353.1">
    <property type="nucleotide sequence ID" value="XM_040906517.1"/>
</dbReference>
<evidence type="ECO:0000256" key="1">
    <source>
        <dbReference type="SAM" id="SignalP"/>
    </source>
</evidence>
<proteinExistence type="predicted"/>
<dbReference type="Proteomes" id="UP000076871">
    <property type="component" value="Unassembled WGS sequence"/>
</dbReference>
<evidence type="ECO:0000313" key="3">
    <source>
        <dbReference type="Proteomes" id="UP000076871"/>
    </source>
</evidence>
<accession>A0A165DD82</accession>
<organism evidence="2 3">
    <name type="scientific">Laetiporus sulphureus 93-53</name>
    <dbReference type="NCBI Taxonomy" id="1314785"/>
    <lineage>
        <taxon>Eukaryota</taxon>
        <taxon>Fungi</taxon>
        <taxon>Dikarya</taxon>
        <taxon>Basidiomycota</taxon>
        <taxon>Agaricomycotina</taxon>
        <taxon>Agaricomycetes</taxon>
        <taxon>Polyporales</taxon>
        <taxon>Laetiporus</taxon>
    </lineage>
</organism>
<evidence type="ECO:0000313" key="2">
    <source>
        <dbReference type="EMBL" id="KZT04613.1"/>
    </source>
</evidence>
<dbReference type="AlphaFoldDB" id="A0A165DD82"/>
<dbReference type="EMBL" id="KV427635">
    <property type="protein sequence ID" value="KZT04613.1"/>
    <property type="molecule type" value="Genomic_DNA"/>
</dbReference>
<dbReference type="GeneID" id="63823546"/>
<feature type="chain" id="PRO_5007856482" description="Secreted protein" evidence="1">
    <location>
        <begin position="25"/>
        <end position="83"/>
    </location>
</feature>
<protein>
    <recommendedName>
        <fullName evidence="4">Secreted protein</fullName>
    </recommendedName>
</protein>
<dbReference type="InParanoid" id="A0A165DD82"/>
<gene>
    <name evidence="2" type="ORF">LAESUDRAFT_703248</name>
</gene>
<keyword evidence="3" id="KW-1185">Reference proteome</keyword>
<name>A0A165DD82_9APHY</name>